<dbReference type="AlphaFoldDB" id="A0A3N7JKY5"/>
<evidence type="ECO:0000313" key="2">
    <source>
        <dbReference type="EMBL" id="RQP21959.1"/>
    </source>
</evidence>
<gene>
    <name evidence="2" type="ORF">DZC73_26385</name>
</gene>
<sequence length="67" mass="7487">MRHAQQPIRGRPEVKRRDDTRKVAMSSCCSGNHWQDTPPLVTRRPALYAIGSVAACWTIGRVISILA</sequence>
<dbReference type="Proteomes" id="UP000267464">
    <property type="component" value="Unassembled WGS sequence"/>
</dbReference>
<reference evidence="2 3" key="2">
    <citation type="submission" date="2018-12" db="EMBL/GenBank/DDBJ databases">
        <title>Rhizobacter gummiphilus sp. nov., a rubber-degrading bacterium isolated from the soil of a botanical garden in Japan.</title>
        <authorList>
            <person name="Shunsuke S.S."/>
        </authorList>
    </citation>
    <scope>NUCLEOTIDE SEQUENCE [LARGE SCALE GENOMIC DNA]</scope>
    <source>
        <strain evidence="2 3">S-16</strain>
    </source>
</reference>
<evidence type="ECO:0000256" key="1">
    <source>
        <dbReference type="SAM" id="MobiDB-lite"/>
    </source>
</evidence>
<feature type="compositionally biased region" description="Basic and acidic residues" evidence="1">
    <location>
        <begin position="10"/>
        <end position="21"/>
    </location>
</feature>
<keyword evidence="3" id="KW-1185">Reference proteome</keyword>
<evidence type="ECO:0000313" key="3">
    <source>
        <dbReference type="Proteomes" id="UP000267464"/>
    </source>
</evidence>
<name>A0A3N7JKY5_9BURK</name>
<feature type="region of interest" description="Disordered" evidence="1">
    <location>
        <begin position="1"/>
        <end position="21"/>
    </location>
</feature>
<proteinExistence type="predicted"/>
<comment type="caution">
    <text evidence="2">The sequence shown here is derived from an EMBL/GenBank/DDBJ whole genome shotgun (WGS) entry which is preliminary data.</text>
</comment>
<protein>
    <submittedName>
        <fullName evidence="2">Uncharacterized protein</fullName>
    </submittedName>
</protein>
<accession>A0A3N7JKY5</accession>
<organism evidence="2 3">
    <name type="scientific">Piscinibacter terrae</name>
    <dbReference type="NCBI Taxonomy" id="2496871"/>
    <lineage>
        <taxon>Bacteria</taxon>
        <taxon>Pseudomonadati</taxon>
        <taxon>Pseudomonadota</taxon>
        <taxon>Betaproteobacteria</taxon>
        <taxon>Burkholderiales</taxon>
        <taxon>Sphaerotilaceae</taxon>
        <taxon>Piscinibacter</taxon>
    </lineage>
</organism>
<dbReference type="EMBL" id="QUSW01000009">
    <property type="protein sequence ID" value="RQP21959.1"/>
    <property type="molecule type" value="Genomic_DNA"/>
</dbReference>
<reference evidence="2 3" key="1">
    <citation type="submission" date="2018-08" db="EMBL/GenBank/DDBJ databases">
        <authorList>
            <person name="Khan S.A."/>
            <person name="Jeon C.O."/>
            <person name="Chun B.H."/>
            <person name="Jeong S.E."/>
        </authorList>
    </citation>
    <scope>NUCLEOTIDE SEQUENCE [LARGE SCALE GENOMIC DNA]</scope>
    <source>
        <strain evidence="2 3">S-16</strain>
    </source>
</reference>